<keyword evidence="1" id="KW-1185">Reference proteome</keyword>
<dbReference type="SUPFAM" id="SSF52047">
    <property type="entry name" value="RNI-like"/>
    <property type="match status" value="1"/>
</dbReference>
<sequence>MFEKSSFIPKTILRTHEKMKTIYSRIKSNEKNVEKWFEVITEVEDEEFVENNIEYRIGFDLTNKKLWKLYIEYLKDSNKKQKLLQTFSKYCRFFLDDSEMLEEYRKTAGNQKVSVPWKNPFDFEIYDETYFDTTEDKETEHEITEKSPLMFHFNAENPSTQRFPFFNAENASIQRFPFKPNLMNYIIKNANAYVLHDLFKTCKWFYLKNPVTICYKLEINQHFNNIEINEQRIGLNSSVLNRTNINKLYISTCFDIFDLLNENELSRFIPKIYRCSAKYISISKQKLSNKELTILLGHGNVEELCFSKIKDSSDNYLIVENVLKMLPKIKRFDLDGVRCTSETSQKLCEFQFQNKLEWFSLTDINLLEPKVFAEFIGVCKNVVIG</sequence>
<proteinExistence type="predicted"/>
<accession>A0A914RAE1</accession>
<organism evidence="1 2">
    <name type="scientific">Panagrolaimus davidi</name>
    <dbReference type="NCBI Taxonomy" id="227884"/>
    <lineage>
        <taxon>Eukaryota</taxon>
        <taxon>Metazoa</taxon>
        <taxon>Ecdysozoa</taxon>
        <taxon>Nematoda</taxon>
        <taxon>Chromadorea</taxon>
        <taxon>Rhabditida</taxon>
        <taxon>Tylenchina</taxon>
        <taxon>Panagrolaimomorpha</taxon>
        <taxon>Panagrolaimoidea</taxon>
        <taxon>Panagrolaimidae</taxon>
        <taxon>Panagrolaimus</taxon>
    </lineage>
</organism>
<dbReference type="AlphaFoldDB" id="A0A914RAE1"/>
<evidence type="ECO:0000313" key="1">
    <source>
        <dbReference type="Proteomes" id="UP000887578"/>
    </source>
</evidence>
<reference evidence="2" key="1">
    <citation type="submission" date="2022-11" db="UniProtKB">
        <authorList>
            <consortium name="WormBaseParasite"/>
        </authorList>
    </citation>
    <scope>IDENTIFICATION</scope>
</reference>
<evidence type="ECO:0000313" key="2">
    <source>
        <dbReference type="WBParaSite" id="PDA_v2.g8593.t1"/>
    </source>
</evidence>
<dbReference type="Proteomes" id="UP000887578">
    <property type="component" value="Unplaced"/>
</dbReference>
<name>A0A914RAE1_9BILA</name>
<dbReference type="WBParaSite" id="PDA_v2.g8593.t1">
    <property type="protein sequence ID" value="PDA_v2.g8593.t1"/>
    <property type="gene ID" value="PDA_v2.g8593"/>
</dbReference>
<protein>
    <submittedName>
        <fullName evidence="2">Uncharacterized protein</fullName>
    </submittedName>
</protein>